<gene>
    <name evidence="1" type="ORF">BpHYR1_015442</name>
</gene>
<dbReference type="Proteomes" id="UP000276133">
    <property type="component" value="Unassembled WGS sequence"/>
</dbReference>
<comment type="caution">
    <text evidence="1">The sequence shown here is derived from an EMBL/GenBank/DDBJ whole genome shotgun (WGS) entry which is preliminary data.</text>
</comment>
<evidence type="ECO:0000313" key="2">
    <source>
        <dbReference type="Proteomes" id="UP000276133"/>
    </source>
</evidence>
<keyword evidence="2" id="KW-1185">Reference proteome</keyword>
<evidence type="ECO:0000313" key="1">
    <source>
        <dbReference type="EMBL" id="RNA01429.1"/>
    </source>
</evidence>
<organism evidence="1 2">
    <name type="scientific">Brachionus plicatilis</name>
    <name type="common">Marine rotifer</name>
    <name type="synonym">Brachionus muelleri</name>
    <dbReference type="NCBI Taxonomy" id="10195"/>
    <lineage>
        <taxon>Eukaryota</taxon>
        <taxon>Metazoa</taxon>
        <taxon>Spiralia</taxon>
        <taxon>Gnathifera</taxon>
        <taxon>Rotifera</taxon>
        <taxon>Eurotatoria</taxon>
        <taxon>Monogononta</taxon>
        <taxon>Pseudotrocha</taxon>
        <taxon>Ploima</taxon>
        <taxon>Brachionidae</taxon>
        <taxon>Brachionus</taxon>
    </lineage>
</organism>
<accession>A0A3M7PR77</accession>
<proteinExistence type="predicted"/>
<protein>
    <submittedName>
        <fullName evidence="1">Uncharacterized protein</fullName>
    </submittedName>
</protein>
<dbReference type="AlphaFoldDB" id="A0A3M7PR77"/>
<sequence>MDIIKKWYCDCKAGARNFNLQERNEAVLAFLICFRRLKKVTEVFYSGRCTDDMRIQLVKIF</sequence>
<dbReference type="EMBL" id="REGN01009331">
    <property type="protein sequence ID" value="RNA01429.1"/>
    <property type="molecule type" value="Genomic_DNA"/>
</dbReference>
<name>A0A3M7PR77_BRAPC</name>
<reference evidence="1 2" key="1">
    <citation type="journal article" date="2018" name="Sci. Rep.">
        <title>Genomic signatures of local adaptation to the degree of environmental predictability in rotifers.</title>
        <authorList>
            <person name="Franch-Gras L."/>
            <person name="Hahn C."/>
            <person name="Garcia-Roger E.M."/>
            <person name="Carmona M.J."/>
            <person name="Serra M."/>
            <person name="Gomez A."/>
        </authorList>
    </citation>
    <scope>NUCLEOTIDE SEQUENCE [LARGE SCALE GENOMIC DNA]</scope>
    <source>
        <strain evidence="1">HYR1</strain>
    </source>
</reference>